<dbReference type="AlphaFoldDB" id="A0A364KQW0"/>
<keyword evidence="9" id="KW-1185">Reference proteome</keyword>
<comment type="similarity">
    <text evidence="2">Belongs to the cytochrome P450 family.</text>
</comment>
<keyword evidence="3 7" id="KW-0479">Metal-binding</keyword>
<proteinExistence type="inferred from homology"/>
<evidence type="ECO:0000256" key="2">
    <source>
        <dbReference type="ARBA" id="ARBA00010617"/>
    </source>
</evidence>
<evidence type="ECO:0000256" key="7">
    <source>
        <dbReference type="PIRSR" id="PIRSR602401-1"/>
    </source>
</evidence>
<comment type="caution">
    <text evidence="8">The sequence shown here is derived from an EMBL/GenBank/DDBJ whole genome shotgun (WGS) entry which is preliminary data.</text>
</comment>
<comment type="cofactor">
    <cofactor evidence="1 7">
        <name>heme</name>
        <dbReference type="ChEBI" id="CHEBI:30413"/>
    </cofactor>
</comment>
<dbReference type="STRING" id="1196081.A0A364KQW0"/>
<dbReference type="GO" id="GO:0016705">
    <property type="term" value="F:oxidoreductase activity, acting on paired donors, with incorporation or reduction of molecular oxygen"/>
    <property type="evidence" value="ECO:0007669"/>
    <property type="project" value="InterPro"/>
</dbReference>
<dbReference type="PRINTS" id="PR00385">
    <property type="entry name" value="P450"/>
</dbReference>
<dbReference type="GO" id="GO:0020037">
    <property type="term" value="F:heme binding"/>
    <property type="evidence" value="ECO:0007669"/>
    <property type="project" value="InterPro"/>
</dbReference>
<evidence type="ECO:0000313" key="8">
    <source>
        <dbReference type="EMBL" id="RAO65901.1"/>
    </source>
</evidence>
<dbReference type="InterPro" id="IPR001128">
    <property type="entry name" value="Cyt_P450"/>
</dbReference>
<evidence type="ECO:0000256" key="3">
    <source>
        <dbReference type="ARBA" id="ARBA00022723"/>
    </source>
</evidence>
<accession>A0A364KQW0</accession>
<dbReference type="PRINTS" id="PR00463">
    <property type="entry name" value="EP450I"/>
</dbReference>
<dbReference type="Gene3D" id="1.10.630.10">
    <property type="entry name" value="Cytochrome P450"/>
    <property type="match status" value="1"/>
</dbReference>
<dbReference type="RefSeq" id="XP_040730418.1">
    <property type="nucleotide sequence ID" value="XM_040874001.1"/>
</dbReference>
<dbReference type="GeneID" id="63791130"/>
<name>A0A364KQW0_TALAM</name>
<dbReference type="InterPro" id="IPR036396">
    <property type="entry name" value="Cyt_P450_sf"/>
</dbReference>
<dbReference type="InterPro" id="IPR002401">
    <property type="entry name" value="Cyt_P450_E_grp-I"/>
</dbReference>
<gene>
    <name evidence="8" type="ORF">BHQ10_001913</name>
</gene>
<evidence type="ECO:0000313" key="9">
    <source>
        <dbReference type="Proteomes" id="UP000249363"/>
    </source>
</evidence>
<evidence type="ECO:0000256" key="6">
    <source>
        <dbReference type="ARBA" id="ARBA00023033"/>
    </source>
</evidence>
<organism evidence="8 9">
    <name type="scientific">Talaromyces amestolkiae</name>
    <dbReference type="NCBI Taxonomy" id="1196081"/>
    <lineage>
        <taxon>Eukaryota</taxon>
        <taxon>Fungi</taxon>
        <taxon>Dikarya</taxon>
        <taxon>Ascomycota</taxon>
        <taxon>Pezizomycotina</taxon>
        <taxon>Eurotiomycetes</taxon>
        <taxon>Eurotiomycetidae</taxon>
        <taxon>Eurotiales</taxon>
        <taxon>Trichocomaceae</taxon>
        <taxon>Talaromyces</taxon>
        <taxon>Talaromyces sect. Talaromyces</taxon>
    </lineage>
</organism>
<dbReference type="PANTHER" id="PTHR46300">
    <property type="entry name" value="P450, PUTATIVE (EUROFUNG)-RELATED-RELATED"/>
    <property type="match status" value="1"/>
</dbReference>
<dbReference type="EMBL" id="MIKG01000002">
    <property type="protein sequence ID" value="RAO65901.1"/>
    <property type="molecule type" value="Genomic_DNA"/>
</dbReference>
<dbReference type="OrthoDB" id="1103324at2759"/>
<keyword evidence="7" id="KW-0349">Heme</keyword>
<dbReference type="PANTHER" id="PTHR46300:SF2">
    <property type="entry name" value="CYTOCHROME P450 MONOOXYGENASE ALNH-RELATED"/>
    <property type="match status" value="1"/>
</dbReference>
<dbReference type="GO" id="GO:0004497">
    <property type="term" value="F:monooxygenase activity"/>
    <property type="evidence" value="ECO:0007669"/>
    <property type="project" value="UniProtKB-KW"/>
</dbReference>
<dbReference type="SUPFAM" id="SSF48264">
    <property type="entry name" value="Cytochrome P450"/>
    <property type="match status" value="1"/>
</dbReference>
<dbReference type="GO" id="GO:0005506">
    <property type="term" value="F:iron ion binding"/>
    <property type="evidence" value="ECO:0007669"/>
    <property type="project" value="InterPro"/>
</dbReference>
<evidence type="ECO:0008006" key="10">
    <source>
        <dbReference type="Google" id="ProtNLM"/>
    </source>
</evidence>
<evidence type="ECO:0000256" key="5">
    <source>
        <dbReference type="ARBA" id="ARBA00023004"/>
    </source>
</evidence>
<dbReference type="CDD" id="cd11065">
    <property type="entry name" value="CYP64-like"/>
    <property type="match status" value="1"/>
</dbReference>
<keyword evidence="6" id="KW-0503">Monooxygenase</keyword>
<dbReference type="InterPro" id="IPR050364">
    <property type="entry name" value="Cytochrome_P450_fung"/>
</dbReference>
<keyword evidence="5 7" id="KW-0408">Iron</keyword>
<keyword evidence="4" id="KW-0560">Oxidoreductase</keyword>
<reference evidence="8 9" key="1">
    <citation type="journal article" date="2017" name="Biotechnol. Biofuels">
        <title>Differential beta-glucosidase expression as a function of carbon source availability in Talaromyces amestolkiae: a genomic and proteomic approach.</title>
        <authorList>
            <person name="de Eugenio L.I."/>
            <person name="Mendez-Liter J.A."/>
            <person name="Nieto-Dominguez M."/>
            <person name="Alonso L."/>
            <person name="Gil-Munoz J."/>
            <person name="Barriuso J."/>
            <person name="Prieto A."/>
            <person name="Martinez M.J."/>
        </authorList>
    </citation>
    <scope>NUCLEOTIDE SEQUENCE [LARGE SCALE GENOMIC DNA]</scope>
    <source>
        <strain evidence="8 9">CIB</strain>
    </source>
</reference>
<dbReference type="Pfam" id="PF00067">
    <property type="entry name" value="p450"/>
    <property type="match status" value="1"/>
</dbReference>
<dbReference type="Proteomes" id="UP000249363">
    <property type="component" value="Unassembled WGS sequence"/>
</dbReference>
<evidence type="ECO:0000256" key="1">
    <source>
        <dbReference type="ARBA" id="ARBA00001971"/>
    </source>
</evidence>
<protein>
    <recommendedName>
        <fullName evidence="10">Cytochrome P450</fullName>
    </recommendedName>
</protein>
<feature type="binding site" description="axial binding residue" evidence="7">
    <location>
        <position position="453"/>
    </location>
    <ligand>
        <name>heme</name>
        <dbReference type="ChEBI" id="CHEBI:30413"/>
    </ligand>
    <ligandPart>
        <name>Fe</name>
        <dbReference type="ChEBI" id="CHEBI:18248"/>
    </ligandPart>
</feature>
<sequence>MIINITIALVGILASFAYFLLISGSRDKRFPTGPPTLPIIGNLHQLPRRRAHLKYTELAKQYGGLYTVKAGHHTIAVITDRRIVRELIEERGSTASNRPSSYIIQHLIGKNDHLLTLQYGQNWRVIRKLIHQHFTDSMCDKAHVHLQHAEGVQMLRDFIVDPDNHMQHPRRYSCSIMTSTIYGVRIPSIKSTYMEHLYEMLDTFTALLELGATPPVDFYPFLKWIPERFLGNWRTRSYHVKGIMESLHQGMYKHVLARRASVHEKEKATRIKSPSLMDKIFDVREDLNFSTHKLSFIGGGLVEGGSETPACMILTFIGAMTKWPSIQKRAQAEIDSIIGEDRSPTWADYARLPYVAAIVKECSRWRPVAPLGMPHSLDADEWIDGHLLPRGATLIINIWGLNHDETYYPNPESFNPDRFYIPGTAVPLAHEYMNKADYNTRDHYSYGAGRRFCTGIHLAERDMFIAMAMLLWAFNFEKPFDPTTGLPMEPDLSPDTGFVEGLVACPAPFPCKVSLRSGRRYETIMREFEEAKIHVFAKYDEKVEL</sequence>
<evidence type="ECO:0000256" key="4">
    <source>
        <dbReference type="ARBA" id="ARBA00023002"/>
    </source>
</evidence>